<dbReference type="EMBL" id="JAAAUY010000275">
    <property type="protein sequence ID" value="KAF9332198.1"/>
    <property type="molecule type" value="Genomic_DNA"/>
</dbReference>
<dbReference type="PANTHER" id="PTHR38696">
    <property type="entry name" value="MEDIATOR OF RNA POLYMERASE II TRANSCRIPTION SUBUNIT 13"/>
    <property type="match status" value="1"/>
</dbReference>
<accession>A0A9P5SQ47</accession>
<evidence type="ECO:0000313" key="2">
    <source>
        <dbReference type="EMBL" id="KAF9332198.1"/>
    </source>
</evidence>
<protein>
    <submittedName>
        <fullName evidence="2">Uncharacterized protein</fullName>
    </submittedName>
</protein>
<feature type="region of interest" description="Disordered" evidence="1">
    <location>
        <begin position="1"/>
        <end position="31"/>
    </location>
</feature>
<dbReference type="PANTHER" id="PTHR38696:SF1">
    <property type="entry name" value="MEDIATOR OF RNA POLYMERASE II TRANSCRIPTION SUBUNIT 13"/>
    <property type="match status" value="1"/>
</dbReference>
<sequence>MTKIEFPSEIPTTESSASCGISISDSSNRDSDSNFNYPPSYASLLPIQSSSVRVCTIALTGTDKIRLIGTPGSITAPLRSSILYSWGTIQRESNYAGAHEFKLLGAPWNSHGPDSVRSRRLLTAILYTMARAGWNLIHATDVSQKNDDKDTLFFELKTPDPDVEMFTVLFNKSDRIRVLDAPSMMLLVKQAIPAQWKYGVQKEQDYCGAMEVKLQGNPFSTRGDEFVFSRMMLAQMIANFKGAGFQLYSSLYSGVGKDENELECWILRKANSTWC</sequence>
<evidence type="ECO:0000313" key="3">
    <source>
        <dbReference type="Proteomes" id="UP000696485"/>
    </source>
</evidence>
<comment type="caution">
    <text evidence="2">The sequence shown here is derived from an EMBL/GenBank/DDBJ whole genome shotgun (WGS) entry which is preliminary data.</text>
</comment>
<evidence type="ECO:0000256" key="1">
    <source>
        <dbReference type="SAM" id="MobiDB-lite"/>
    </source>
</evidence>
<gene>
    <name evidence="2" type="ORF">BG006_004938</name>
</gene>
<reference evidence="2" key="1">
    <citation type="journal article" date="2020" name="Fungal Divers.">
        <title>Resolving the Mortierellaceae phylogeny through synthesis of multi-gene phylogenetics and phylogenomics.</title>
        <authorList>
            <person name="Vandepol N."/>
            <person name="Liber J."/>
            <person name="Desiro A."/>
            <person name="Na H."/>
            <person name="Kennedy M."/>
            <person name="Barry K."/>
            <person name="Grigoriev I.V."/>
            <person name="Miller A.N."/>
            <person name="O'Donnell K."/>
            <person name="Stajich J.E."/>
            <person name="Bonito G."/>
        </authorList>
    </citation>
    <scope>NUCLEOTIDE SEQUENCE</scope>
    <source>
        <strain evidence="2">NVP1</strain>
    </source>
</reference>
<name>A0A9P5SQ47_9FUNG</name>
<feature type="compositionally biased region" description="Low complexity" evidence="1">
    <location>
        <begin position="15"/>
        <end position="26"/>
    </location>
</feature>
<dbReference type="AlphaFoldDB" id="A0A9P5SQ47"/>
<proteinExistence type="predicted"/>
<organism evidence="2 3">
    <name type="scientific">Podila minutissima</name>
    <dbReference type="NCBI Taxonomy" id="64525"/>
    <lineage>
        <taxon>Eukaryota</taxon>
        <taxon>Fungi</taxon>
        <taxon>Fungi incertae sedis</taxon>
        <taxon>Mucoromycota</taxon>
        <taxon>Mortierellomycotina</taxon>
        <taxon>Mortierellomycetes</taxon>
        <taxon>Mortierellales</taxon>
        <taxon>Mortierellaceae</taxon>
        <taxon>Podila</taxon>
    </lineage>
</organism>
<dbReference type="Proteomes" id="UP000696485">
    <property type="component" value="Unassembled WGS sequence"/>
</dbReference>
<keyword evidence="3" id="KW-1185">Reference proteome</keyword>